<feature type="domain" description="ELMO" evidence="1">
    <location>
        <begin position="9"/>
        <end position="164"/>
    </location>
</feature>
<reference evidence="2" key="1">
    <citation type="submission" date="2020-11" db="EMBL/GenBank/DDBJ databases">
        <authorList>
            <person name="Tran Van P."/>
        </authorList>
    </citation>
    <scope>NUCLEOTIDE SEQUENCE</scope>
</reference>
<organism evidence="2">
    <name type="scientific">Medioppia subpectinata</name>
    <dbReference type="NCBI Taxonomy" id="1979941"/>
    <lineage>
        <taxon>Eukaryota</taxon>
        <taxon>Metazoa</taxon>
        <taxon>Ecdysozoa</taxon>
        <taxon>Arthropoda</taxon>
        <taxon>Chelicerata</taxon>
        <taxon>Arachnida</taxon>
        <taxon>Acari</taxon>
        <taxon>Acariformes</taxon>
        <taxon>Sarcoptiformes</taxon>
        <taxon>Oribatida</taxon>
        <taxon>Brachypylina</taxon>
        <taxon>Oppioidea</taxon>
        <taxon>Oppiidae</taxon>
        <taxon>Medioppia</taxon>
    </lineage>
</organism>
<dbReference type="PROSITE" id="PS51335">
    <property type="entry name" value="ELMO"/>
    <property type="match status" value="1"/>
</dbReference>
<name>A0A7R9KJG8_9ACAR</name>
<dbReference type="OrthoDB" id="67155at2759"/>
<keyword evidence="3" id="KW-1185">Reference proteome</keyword>
<evidence type="ECO:0000259" key="1">
    <source>
        <dbReference type="PROSITE" id="PS51335"/>
    </source>
</evidence>
<dbReference type="EMBL" id="CAJPIZ010002190">
    <property type="protein sequence ID" value="CAG2104667.1"/>
    <property type="molecule type" value="Genomic_DNA"/>
</dbReference>
<dbReference type="Pfam" id="PF04727">
    <property type="entry name" value="ELMO_CED12"/>
    <property type="match status" value="1"/>
</dbReference>
<protein>
    <recommendedName>
        <fullName evidence="1">ELMO domain-containing protein</fullName>
    </recommendedName>
</protein>
<dbReference type="InterPro" id="IPR006816">
    <property type="entry name" value="ELMO_dom"/>
</dbReference>
<proteinExistence type="predicted"/>
<dbReference type="PANTHER" id="PTHR12771:SF51">
    <property type="entry name" value="LD01482P"/>
    <property type="match status" value="1"/>
</dbReference>
<evidence type="ECO:0000313" key="2">
    <source>
        <dbReference type="EMBL" id="CAD7624237.1"/>
    </source>
</evidence>
<evidence type="ECO:0000313" key="3">
    <source>
        <dbReference type="Proteomes" id="UP000759131"/>
    </source>
</evidence>
<dbReference type="PANTHER" id="PTHR12771">
    <property type="entry name" value="ENGULFMENT AND CELL MOTILITY"/>
    <property type="match status" value="1"/>
</dbReference>
<dbReference type="Proteomes" id="UP000759131">
    <property type="component" value="Unassembled WGS sequence"/>
</dbReference>
<gene>
    <name evidence="2" type="ORF">OSB1V03_LOCUS4682</name>
</gene>
<sequence length="180" mass="21242">MTYDKENTAHKKMLQNLWNQLMDEPLTAMQTKQWSDIGFQGDDPSTDFRGMGLLGLDNLLFFTTVYREPARHILQHSLHPQHGFPFAIVGINLTHLALTLLSDGHLKTHFYNLYNRIFKLEDFHKVYCYLFVAFDKLWLESRPQSVMEFSLIRDKFEKQLIEKLADNKTVLKWDPHIDTL</sequence>
<dbReference type="GO" id="GO:0005096">
    <property type="term" value="F:GTPase activator activity"/>
    <property type="evidence" value="ECO:0007669"/>
    <property type="project" value="TreeGrafter"/>
</dbReference>
<accession>A0A7R9KJG8</accession>
<dbReference type="InterPro" id="IPR050868">
    <property type="entry name" value="ELMO_domain-containing"/>
</dbReference>
<dbReference type="AlphaFoldDB" id="A0A7R9KJG8"/>
<dbReference type="EMBL" id="OC856765">
    <property type="protein sequence ID" value="CAD7624237.1"/>
    <property type="molecule type" value="Genomic_DNA"/>
</dbReference>